<accession>E5AE25</accession>
<dbReference type="Gene3D" id="1.20.1250.20">
    <property type="entry name" value="MFS general substrate transporter like domains"/>
    <property type="match status" value="1"/>
</dbReference>
<gene>
    <name evidence="9" type="ORF">LEMA_P002510.1</name>
</gene>
<evidence type="ECO:0000313" key="10">
    <source>
        <dbReference type="Proteomes" id="UP000002668"/>
    </source>
</evidence>
<evidence type="ECO:0000259" key="8">
    <source>
        <dbReference type="PROSITE" id="PS50850"/>
    </source>
</evidence>
<dbReference type="eggNOG" id="KOG0254">
    <property type="taxonomic scope" value="Eukaryota"/>
</dbReference>
<evidence type="ECO:0000256" key="6">
    <source>
        <dbReference type="SAM" id="MobiDB-lite"/>
    </source>
</evidence>
<dbReference type="EMBL" id="FP929139">
    <property type="protein sequence ID" value="CBY01464.1"/>
    <property type="molecule type" value="Genomic_DNA"/>
</dbReference>
<dbReference type="Gene3D" id="1.20.1720.10">
    <property type="entry name" value="Multidrug resistance protein D"/>
    <property type="match status" value="1"/>
</dbReference>
<evidence type="ECO:0000256" key="5">
    <source>
        <dbReference type="ARBA" id="ARBA00023136"/>
    </source>
</evidence>
<evidence type="ECO:0000256" key="4">
    <source>
        <dbReference type="ARBA" id="ARBA00022989"/>
    </source>
</evidence>
<feature type="transmembrane region" description="Helical" evidence="7">
    <location>
        <begin position="244"/>
        <end position="267"/>
    </location>
</feature>
<name>E5AE25_LEPMJ</name>
<feature type="transmembrane region" description="Helical" evidence="7">
    <location>
        <begin position="155"/>
        <end position="175"/>
    </location>
</feature>
<keyword evidence="3 7" id="KW-0812">Transmembrane</keyword>
<feature type="transmembrane region" description="Helical" evidence="7">
    <location>
        <begin position="511"/>
        <end position="534"/>
    </location>
</feature>
<feature type="compositionally biased region" description="Polar residues" evidence="6">
    <location>
        <begin position="89"/>
        <end position="112"/>
    </location>
</feature>
<feature type="transmembrane region" description="Helical" evidence="7">
    <location>
        <begin position="592"/>
        <end position="610"/>
    </location>
</feature>
<dbReference type="InterPro" id="IPR036259">
    <property type="entry name" value="MFS_trans_sf"/>
</dbReference>
<dbReference type="CDD" id="cd17502">
    <property type="entry name" value="MFS_Azr1_MDR_like"/>
    <property type="match status" value="1"/>
</dbReference>
<dbReference type="GO" id="GO:0005886">
    <property type="term" value="C:plasma membrane"/>
    <property type="evidence" value="ECO:0007669"/>
    <property type="project" value="TreeGrafter"/>
</dbReference>
<feature type="transmembrane region" description="Helical" evidence="7">
    <location>
        <begin position="311"/>
        <end position="332"/>
    </location>
</feature>
<protein>
    <recommendedName>
        <fullName evidence="8">Major facilitator superfamily (MFS) profile domain-containing protein</fullName>
    </recommendedName>
</protein>
<dbReference type="PANTHER" id="PTHR23501">
    <property type="entry name" value="MAJOR FACILITATOR SUPERFAMILY"/>
    <property type="match status" value="1"/>
</dbReference>
<comment type="similarity">
    <text evidence="2">Belongs to the major facilitator superfamily. TCR/Tet family.</text>
</comment>
<dbReference type="Proteomes" id="UP000002668">
    <property type="component" value="Genome"/>
</dbReference>
<dbReference type="OrthoDB" id="10021397at2759"/>
<proteinExistence type="inferred from homology"/>
<dbReference type="HOGENOM" id="CLU_000960_22_0_1"/>
<dbReference type="OMA" id="GFVRMIS"/>
<evidence type="ECO:0000256" key="3">
    <source>
        <dbReference type="ARBA" id="ARBA00022692"/>
    </source>
</evidence>
<feature type="transmembrane region" description="Helical" evidence="7">
    <location>
        <begin position="477"/>
        <end position="499"/>
    </location>
</feature>
<feature type="domain" description="Major facilitator superfamily (MFS) profile" evidence="8">
    <location>
        <begin position="121"/>
        <end position="615"/>
    </location>
</feature>
<evidence type="ECO:0000313" key="9">
    <source>
        <dbReference type="EMBL" id="CBY01464.1"/>
    </source>
</evidence>
<feature type="transmembrane region" description="Helical" evidence="7">
    <location>
        <begin position="20"/>
        <end position="38"/>
    </location>
</feature>
<keyword evidence="4 7" id="KW-1133">Transmembrane helix</keyword>
<dbReference type="AlphaFoldDB" id="E5AE25"/>
<feature type="transmembrane region" description="Helical" evidence="7">
    <location>
        <begin position="120"/>
        <end position="143"/>
    </location>
</feature>
<feature type="transmembrane region" description="Helical" evidence="7">
    <location>
        <begin position="338"/>
        <end position="363"/>
    </location>
</feature>
<keyword evidence="5 7" id="KW-0472">Membrane</keyword>
<comment type="subcellular location">
    <subcellularLocation>
        <location evidence="1">Membrane</location>
        <topology evidence="1">Multi-pass membrane protein</topology>
    </subcellularLocation>
</comment>
<keyword evidence="10" id="KW-1185">Reference proteome</keyword>
<feature type="region of interest" description="Disordered" evidence="6">
    <location>
        <begin position="78"/>
        <end position="112"/>
    </location>
</feature>
<feature type="transmembrane region" description="Helical" evidence="7">
    <location>
        <begin position="384"/>
        <end position="408"/>
    </location>
</feature>
<dbReference type="Pfam" id="PF07690">
    <property type="entry name" value="MFS_1"/>
    <property type="match status" value="1"/>
</dbReference>
<reference evidence="10" key="1">
    <citation type="journal article" date="2011" name="Nat. Commun.">
        <title>Effector diversification within compartments of the Leptosphaeria maculans genome affected by Repeat-Induced Point mutations.</title>
        <authorList>
            <person name="Rouxel T."/>
            <person name="Grandaubert J."/>
            <person name="Hane J.K."/>
            <person name="Hoede C."/>
            <person name="van de Wouw A.P."/>
            <person name="Couloux A."/>
            <person name="Dominguez V."/>
            <person name="Anthouard V."/>
            <person name="Bally P."/>
            <person name="Bourras S."/>
            <person name="Cozijnsen A.J."/>
            <person name="Ciuffetti L.M."/>
            <person name="Degrave A."/>
            <person name="Dilmaghani A."/>
            <person name="Duret L."/>
            <person name="Fudal I."/>
            <person name="Goodwin S.B."/>
            <person name="Gout L."/>
            <person name="Glaser N."/>
            <person name="Linglin J."/>
            <person name="Kema G.H.J."/>
            <person name="Lapalu N."/>
            <person name="Lawrence C.B."/>
            <person name="May K."/>
            <person name="Meyer M."/>
            <person name="Ollivier B."/>
            <person name="Poulain J."/>
            <person name="Schoch C.L."/>
            <person name="Simon A."/>
            <person name="Spatafora J.W."/>
            <person name="Stachowiak A."/>
            <person name="Turgeon B.G."/>
            <person name="Tyler B.M."/>
            <person name="Vincent D."/>
            <person name="Weissenbach J."/>
            <person name="Amselem J."/>
            <person name="Quesneville H."/>
            <person name="Oliver R.P."/>
            <person name="Wincker P."/>
            <person name="Balesdent M.-H."/>
            <person name="Howlett B.J."/>
        </authorList>
    </citation>
    <scope>NUCLEOTIDE SEQUENCE [LARGE SCALE GENOMIC DNA]</scope>
    <source>
        <strain evidence="10">JN3 / isolate v23.1.3 / race Av1-4-5-6-7-8</strain>
    </source>
</reference>
<dbReference type="PROSITE" id="PS50850">
    <property type="entry name" value="MFS"/>
    <property type="match status" value="1"/>
</dbReference>
<dbReference type="InterPro" id="IPR011701">
    <property type="entry name" value="MFS"/>
</dbReference>
<evidence type="ECO:0000256" key="1">
    <source>
        <dbReference type="ARBA" id="ARBA00004141"/>
    </source>
</evidence>
<dbReference type="SUPFAM" id="SSF103473">
    <property type="entry name" value="MFS general substrate transporter"/>
    <property type="match status" value="1"/>
</dbReference>
<organism evidence="9 10">
    <name type="scientific">Leptosphaeria maculans (strain JN3 / isolate v23.1.3 / race Av1-4-5-6-7-8)</name>
    <name type="common">Blackleg fungus</name>
    <name type="synonym">Phoma lingam</name>
    <dbReference type="NCBI Taxonomy" id="985895"/>
    <lineage>
        <taxon>Eukaryota</taxon>
        <taxon>Fungi</taxon>
        <taxon>Dikarya</taxon>
        <taxon>Ascomycota</taxon>
        <taxon>Pezizomycotina</taxon>
        <taxon>Dothideomycetes</taxon>
        <taxon>Pleosporomycetidae</taxon>
        <taxon>Pleosporales</taxon>
        <taxon>Pleosporineae</taxon>
        <taxon>Leptosphaeriaceae</taxon>
        <taxon>Plenodomus</taxon>
        <taxon>Plenodomus lingam/Leptosphaeria maculans species complex</taxon>
    </lineage>
</organism>
<dbReference type="PANTHER" id="PTHR23501:SF102">
    <property type="entry name" value="DRUG TRANSPORTER, PUTATIVE (AFU_ORTHOLOGUE AFUA_3G08530)-RELATED"/>
    <property type="match status" value="1"/>
</dbReference>
<dbReference type="GO" id="GO:0022857">
    <property type="term" value="F:transmembrane transporter activity"/>
    <property type="evidence" value="ECO:0007669"/>
    <property type="project" value="InterPro"/>
</dbReference>
<dbReference type="InterPro" id="IPR020846">
    <property type="entry name" value="MFS_dom"/>
</dbReference>
<feature type="transmembrane region" description="Helical" evidence="7">
    <location>
        <begin position="420"/>
        <end position="441"/>
    </location>
</feature>
<evidence type="ECO:0000256" key="2">
    <source>
        <dbReference type="ARBA" id="ARBA00007520"/>
    </source>
</evidence>
<feature type="transmembrane region" description="Helical" evidence="7">
    <location>
        <begin position="187"/>
        <end position="211"/>
    </location>
</feature>
<feature type="transmembrane region" description="Helical" evidence="7">
    <location>
        <begin position="453"/>
        <end position="471"/>
    </location>
</feature>
<feature type="transmembrane region" description="Helical" evidence="7">
    <location>
        <begin position="217"/>
        <end position="237"/>
    </location>
</feature>
<dbReference type="VEuPathDB" id="FungiDB:LEMA_P002510.1"/>
<sequence length="632" mass="67504">MDEEQILLSCKTPQIHTRTILSYLLLLKSVLPGILPSYQPTRKHSKNILSKSTMIDSNPSQVPPESLPGAWTATSLDTARSADDGSCKQLPTESKTSVDSALSNNHPESTKRNSTCSQRLAFVALSLSMSLAALDTVLIPTALPRISQDFHIADSLYAWVGSSYLLANASSVPFWGKLSDIFGRKSVILVANSIFLAGSIICAVAANAAMLVAGRTIQGIGGGGVIVLVHVCVSDLFTIRNRSLYMGILGGIWAVASALGPVLGGIFADKLSWRYCFYINIPIISFAMIILYFTLNLSLQKAALFEGLASMDWLGTFTILAATVLFLVGLQIGGTQSYGSPLVIVLILFGCLAYVGFPFTQWWASKRAGHPIMPLRIFNDTSNLSALAVCACDALVFNSIAYFLPLYFQIVLGKSPTMAGVYMLAIAIPLATFSITSGYIIESTGRFLEVLQVGLGLMTLGIGLLISFGPSPTRAKIIGVLFVIGMGFGPNFGAPLIALQTRIDESDIATGTAAFGFVRMVFGAIGLVVGQVVFQSLVRPATQSLIASGISGELAHALVSGDAISQTSIIAQLPQTQRAITRGSLTHAFRGTWTFFTVVAALGVLVSFGISRKRLRKESTNTIERWMSADEN</sequence>
<feature type="transmembrane region" description="Helical" evidence="7">
    <location>
        <begin position="279"/>
        <end position="299"/>
    </location>
</feature>
<dbReference type="InParanoid" id="E5AE25"/>
<evidence type="ECO:0000256" key="7">
    <source>
        <dbReference type="SAM" id="Phobius"/>
    </source>
</evidence>
<dbReference type="GeneID" id="13290695"/>